<evidence type="ECO:0000259" key="2">
    <source>
        <dbReference type="Pfam" id="PF25974"/>
    </source>
</evidence>
<keyword evidence="4" id="KW-1185">Reference proteome</keyword>
<protein>
    <recommendedName>
        <fullName evidence="5">VLIG-type G domain-containing protein</fullName>
    </recommendedName>
</protein>
<accession>A0AAW0MZM7</accession>
<feature type="domain" description="Interferon-induced very large GTPase 1" evidence="2">
    <location>
        <begin position="542"/>
        <end position="657"/>
    </location>
</feature>
<dbReference type="InterPro" id="IPR057365">
    <property type="entry name" value="URGCP"/>
</dbReference>
<dbReference type="InterPro" id="IPR052986">
    <property type="entry name" value="VLIG_GTPase"/>
</dbReference>
<evidence type="ECO:0008006" key="5">
    <source>
        <dbReference type="Google" id="ProtNLM"/>
    </source>
</evidence>
<reference evidence="4" key="1">
    <citation type="submission" date="2024-04" db="EMBL/GenBank/DDBJ databases">
        <title>Salinicola lusitanus LLJ914,a marine bacterium isolated from the Okinawa Trough.</title>
        <authorList>
            <person name="Li J."/>
        </authorList>
    </citation>
    <scope>NUCLEOTIDE SEQUENCE [LARGE SCALE GENOMIC DNA]</scope>
</reference>
<feature type="domain" description="Up-regulator of cell proliferation-like" evidence="1">
    <location>
        <begin position="12"/>
        <end position="303"/>
    </location>
</feature>
<dbReference type="PANTHER" id="PTHR14819:SF9">
    <property type="entry name" value="UP-REGULATOR OF CELL PROLIFERATION-LIKE"/>
    <property type="match status" value="1"/>
</dbReference>
<name>A0AAW0MZM7_9GOBI</name>
<proteinExistence type="predicted"/>
<dbReference type="InterPro" id="IPR058641">
    <property type="entry name" value="GVIN1_dom"/>
</dbReference>
<dbReference type="PANTHER" id="PTHR14819">
    <property type="entry name" value="GTP-BINDING"/>
    <property type="match status" value="1"/>
</dbReference>
<dbReference type="Pfam" id="PF25974">
    <property type="entry name" value="URGCP_9th"/>
    <property type="match status" value="1"/>
</dbReference>
<comment type="caution">
    <text evidence="3">The sequence shown here is derived from an EMBL/GenBank/DDBJ whole genome shotgun (WGS) entry which is preliminary data.</text>
</comment>
<dbReference type="Proteomes" id="UP001460270">
    <property type="component" value="Unassembled WGS sequence"/>
</dbReference>
<evidence type="ECO:0000313" key="3">
    <source>
        <dbReference type="EMBL" id="KAK7882587.1"/>
    </source>
</evidence>
<gene>
    <name evidence="3" type="ORF">WMY93_028761</name>
</gene>
<dbReference type="AlphaFoldDB" id="A0AAW0MZM7"/>
<dbReference type="Pfam" id="PF25496">
    <property type="entry name" value="URGCP"/>
    <property type="match status" value="1"/>
</dbReference>
<evidence type="ECO:0000259" key="1">
    <source>
        <dbReference type="Pfam" id="PF25496"/>
    </source>
</evidence>
<evidence type="ECO:0000313" key="4">
    <source>
        <dbReference type="Proteomes" id="UP001460270"/>
    </source>
</evidence>
<dbReference type="EMBL" id="JBBPFD010000021">
    <property type="protein sequence ID" value="KAK7882587.1"/>
    <property type="molecule type" value="Genomic_DNA"/>
</dbReference>
<organism evidence="3 4">
    <name type="scientific">Mugilogobius chulae</name>
    <name type="common">yellowstripe goby</name>
    <dbReference type="NCBI Taxonomy" id="88201"/>
    <lineage>
        <taxon>Eukaryota</taxon>
        <taxon>Metazoa</taxon>
        <taxon>Chordata</taxon>
        <taxon>Craniata</taxon>
        <taxon>Vertebrata</taxon>
        <taxon>Euteleostomi</taxon>
        <taxon>Actinopterygii</taxon>
        <taxon>Neopterygii</taxon>
        <taxon>Teleostei</taxon>
        <taxon>Neoteleostei</taxon>
        <taxon>Acanthomorphata</taxon>
        <taxon>Gobiaria</taxon>
        <taxon>Gobiiformes</taxon>
        <taxon>Gobioidei</taxon>
        <taxon>Gobiidae</taxon>
        <taxon>Gobionellinae</taxon>
        <taxon>Mugilogobius</taxon>
    </lineage>
</organism>
<sequence length="1212" mass="137984">MNDAGGDMKFAVNPLDLVTAVFMCSNTFLQQEIVSRMVCCHFAVPLVLPNVNPQESGSFLIWPLRSVFSKWRCYNADQNEYIVHKGELATTPMSLISCVRLGECNISKSQVLNSLMQFEAFLHKSSTEEQQPHTLANGLVEIAWYRPSGDESTDTFPDPVVLANLRGDACAHDKTLTLLCQASSAIVIFCGNLQEKEKQLVSLCKNTAKRVVIVVENISDSAEIESSTGQCTEQSNNDDSLLQVKGLSVEDLANKLCSKLKCVIADKSTCVTLLAAAQLASNIDLSVDEGPTCRKAMTLAEQVLEDLDKGSAQYQEKQLPLQGLLWRKLAEIEKEERKHKMANKDADLDFENKKKDILEQLSSYKMTPAMKIFTDALFTNDKMERTYFLNWMKLKLTQIRDKSGYSEQEELNALLRVRDCSSMPICQIVAHDENISTILQSRQLNRVSQILQTKKGIQNQFTPKTVIGPWNNESLSEPVSQQYGNTVMAVKSNLINALKELSAISEATSLPLFMGHLCTVWDAVRADSFTVSLQNTDIAFSFSILCTELSQWESTLEEHMERWLMEAIKKIFATKTWVSESTAQNDLLNKLMDEVNTKVITEVDAVILKLEDYWVKDQYLKMYSETLMPMLASNMEQLKERVTHMTKQRLMRASENHFSSSKMRTFGTLLKNELEIKLHELIDYSRDTKILQEDKNLEEEFESVWCKTVTAVDLLPPETEDITPRVIAVLRQNLNSRGLSKHMNRVDKISQTPPEAFEVCVEHTAPQNRGKYIFKEHKKNQRSQAQQVASCIIDQYNRFVTEKSRLELNFSDSYITELLEIVEKTLSEKNIDVRSAFEVDLKVYLCSVACKDFQKLHDSYITDTNLIEQINATKAASSAEFVYQFRKRDQGQRAAHTFISQVIKPVVLDYIYKPLGMKIVAEIQSKYPGYESPFAFYQNVLEELLNDNYENFMDFTLSYDAFRQSKIQGIVLVHLLESGFVNKWRHQRLGEIIGKIASAVSQIGNDHNRTLSNTKLLLENVLLVLRKDIDIDISHAALDGPLFDISVDWNRFVTYAMEELASVRLQLSQEFSEPVEGDKLLEKLQPQPQAYFVERLRGCVMCCPSCRAPCEVNDKEHTIHLVSLHRPKCLWPPELLNAVACNTFVNTDSCRAISSDPSMSVCCEAQSMNPALYWRYLFAKFSEQHQVEIPEEWRKITQDEALGSLKEIFNTS</sequence>